<dbReference type="PANTHER" id="PTHR43792:SF1">
    <property type="entry name" value="N-ACETYLTRANSFERASE DOMAIN-CONTAINING PROTEIN"/>
    <property type="match status" value="1"/>
</dbReference>
<dbReference type="InterPro" id="IPR051531">
    <property type="entry name" value="N-acetyltransferase"/>
</dbReference>
<accession>A0A448N0P6</accession>
<name>A0A448N0P6_9ACTN</name>
<dbReference type="Pfam" id="PF13302">
    <property type="entry name" value="Acetyltransf_3"/>
    <property type="match status" value="1"/>
</dbReference>
<dbReference type="SUPFAM" id="SSF55729">
    <property type="entry name" value="Acyl-CoA N-acyltransferases (Nat)"/>
    <property type="match status" value="1"/>
</dbReference>
<dbReference type="Proteomes" id="UP000273044">
    <property type="component" value="Chromosome"/>
</dbReference>
<dbReference type="InterPro" id="IPR000182">
    <property type="entry name" value="GNAT_dom"/>
</dbReference>
<dbReference type="InterPro" id="IPR016181">
    <property type="entry name" value="Acyl_CoA_acyltransferase"/>
</dbReference>
<dbReference type="PANTHER" id="PTHR43792">
    <property type="entry name" value="GNAT FAMILY, PUTATIVE (AFU_ORTHOLOGUE AFUA_3G00765)-RELATED-RELATED"/>
    <property type="match status" value="1"/>
</dbReference>
<evidence type="ECO:0000313" key="2">
    <source>
        <dbReference type="EMBL" id="VEH70988.1"/>
    </source>
</evidence>
<dbReference type="EMBL" id="LR134406">
    <property type="protein sequence ID" value="VEH70988.1"/>
    <property type="molecule type" value="Genomic_DNA"/>
</dbReference>
<proteinExistence type="predicted"/>
<organism evidence="2 3">
    <name type="scientific">Arachnia propionica</name>
    <dbReference type="NCBI Taxonomy" id="1750"/>
    <lineage>
        <taxon>Bacteria</taxon>
        <taxon>Bacillati</taxon>
        <taxon>Actinomycetota</taxon>
        <taxon>Actinomycetes</taxon>
        <taxon>Propionibacteriales</taxon>
        <taxon>Propionibacteriaceae</taxon>
        <taxon>Arachnia</taxon>
    </lineage>
</organism>
<dbReference type="GeneID" id="64407738"/>
<feature type="domain" description="N-acetyltransferase" evidence="1">
    <location>
        <begin position="7"/>
        <end position="161"/>
    </location>
</feature>
<protein>
    <recommendedName>
        <fullName evidence="1">N-acetyltransferase domain-containing protein</fullName>
    </recommendedName>
</protein>
<dbReference type="AlphaFoldDB" id="A0A448N0P6"/>
<evidence type="ECO:0000313" key="3">
    <source>
        <dbReference type="Proteomes" id="UP000273044"/>
    </source>
</evidence>
<dbReference type="GO" id="GO:0016747">
    <property type="term" value="F:acyltransferase activity, transferring groups other than amino-acyl groups"/>
    <property type="evidence" value="ECO:0007669"/>
    <property type="project" value="InterPro"/>
</dbReference>
<dbReference type="Gene3D" id="3.40.630.30">
    <property type="match status" value="1"/>
</dbReference>
<dbReference type="RefSeq" id="WP_061787931.1">
    <property type="nucleotide sequence ID" value="NZ_LR134406.1"/>
</dbReference>
<sequence length="167" mass="18547">MDVTGDLVLRPPEPSDAEPLHLLFRDPEVMRWIGDGRVRDLAYYEDFVHHQRELFHTKGYCFHTLCVEGRVAGFAGLHDWNAEWGPTGSVELGYRLGKRYWGRGIAFDAACRVLSGVPHLPLTAMIAVGNTRSERLALRLGFVAAESYRIPGGGEARCHRRGAGTGS</sequence>
<keyword evidence="3" id="KW-1185">Reference proteome</keyword>
<gene>
    <name evidence="2" type="ORF">NCTC12967_02297</name>
</gene>
<dbReference type="PROSITE" id="PS51186">
    <property type="entry name" value="GNAT"/>
    <property type="match status" value="1"/>
</dbReference>
<evidence type="ECO:0000259" key="1">
    <source>
        <dbReference type="PROSITE" id="PS51186"/>
    </source>
</evidence>
<reference evidence="2 3" key="1">
    <citation type="submission" date="2018-12" db="EMBL/GenBank/DDBJ databases">
        <authorList>
            <consortium name="Pathogen Informatics"/>
        </authorList>
    </citation>
    <scope>NUCLEOTIDE SEQUENCE [LARGE SCALE GENOMIC DNA]</scope>
    <source>
        <strain evidence="2 3">NCTC12967</strain>
    </source>
</reference>